<dbReference type="EMBL" id="BAAAUX010000005">
    <property type="protein sequence ID" value="GAA2780251.1"/>
    <property type="molecule type" value="Genomic_DNA"/>
</dbReference>
<accession>A0ABN3V9X1</accession>
<feature type="transmembrane region" description="Helical" evidence="8">
    <location>
        <begin position="325"/>
        <end position="346"/>
    </location>
</feature>
<feature type="compositionally biased region" description="Basic and acidic residues" evidence="7">
    <location>
        <begin position="379"/>
        <end position="400"/>
    </location>
</feature>
<proteinExistence type="predicted"/>
<reference evidence="9 10" key="1">
    <citation type="journal article" date="2019" name="Int. J. Syst. Evol. Microbiol.">
        <title>The Global Catalogue of Microorganisms (GCM) 10K type strain sequencing project: providing services to taxonomists for standard genome sequencing and annotation.</title>
        <authorList>
            <consortium name="The Broad Institute Genomics Platform"/>
            <consortium name="The Broad Institute Genome Sequencing Center for Infectious Disease"/>
            <person name="Wu L."/>
            <person name="Ma J."/>
        </authorList>
    </citation>
    <scope>NUCLEOTIDE SEQUENCE [LARGE SCALE GENOMIC DNA]</scope>
    <source>
        <strain evidence="9 10">JCM 9383</strain>
    </source>
</reference>
<dbReference type="InterPro" id="IPR011701">
    <property type="entry name" value="MFS"/>
</dbReference>
<feature type="compositionally biased region" description="Basic and acidic residues" evidence="7">
    <location>
        <begin position="425"/>
        <end position="434"/>
    </location>
</feature>
<dbReference type="Gene3D" id="1.20.1250.20">
    <property type="entry name" value="MFS general substrate transporter like domains"/>
    <property type="match status" value="1"/>
</dbReference>
<keyword evidence="4 8" id="KW-0812">Transmembrane</keyword>
<evidence type="ECO:0000256" key="7">
    <source>
        <dbReference type="SAM" id="MobiDB-lite"/>
    </source>
</evidence>
<feature type="transmembrane region" description="Helical" evidence="8">
    <location>
        <begin position="38"/>
        <end position="58"/>
    </location>
</feature>
<evidence type="ECO:0000256" key="4">
    <source>
        <dbReference type="ARBA" id="ARBA00022692"/>
    </source>
</evidence>
<feature type="transmembrane region" description="Helical" evidence="8">
    <location>
        <begin position="160"/>
        <end position="179"/>
    </location>
</feature>
<feature type="region of interest" description="Disordered" evidence="7">
    <location>
        <begin position="379"/>
        <end position="441"/>
    </location>
</feature>
<feature type="transmembrane region" description="Helical" evidence="8">
    <location>
        <begin position="352"/>
        <end position="374"/>
    </location>
</feature>
<keyword evidence="5 8" id="KW-1133">Transmembrane helix</keyword>
<evidence type="ECO:0000313" key="9">
    <source>
        <dbReference type="EMBL" id="GAA2780251.1"/>
    </source>
</evidence>
<dbReference type="Pfam" id="PF07690">
    <property type="entry name" value="MFS_1"/>
    <property type="match status" value="1"/>
</dbReference>
<keyword evidence="2" id="KW-0813">Transport</keyword>
<protein>
    <submittedName>
        <fullName evidence="9">MFS transporter</fullName>
    </submittedName>
</protein>
<feature type="transmembrane region" description="Helical" evidence="8">
    <location>
        <begin position="94"/>
        <end position="112"/>
    </location>
</feature>
<organism evidence="9 10">
    <name type="scientific">Saccharopolyspora taberi</name>
    <dbReference type="NCBI Taxonomy" id="60895"/>
    <lineage>
        <taxon>Bacteria</taxon>
        <taxon>Bacillati</taxon>
        <taxon>Actinomycetota</taxon>
        <taxon>Actinomycetes</taxon>
        <taxon>Pseudonocardiales</taxon>
        <taxon>Pseudonocardiaceae</taxon>
        <taxon>Saccharopolyspora</taxon>
    </lineage>
</organism>
<evidence type="ECO:0000256" key="3">
    <source>
        <dbReference type="ARBA" id="ARBA00022475"/>
    </source>
</evidence>
<feature type="transmembrane region" description="Helical" evidence="8">
    <location>
        <begin position="268"/>
        <end position="287"/>
    </location>
</feature>
<keyword evidence="10" id="KW-1185">Reference proteome</keyword>
<evidence type="ECO:0000313" key="10">
    <source>
        <dbReference type="Proteomes" id="UP001500979"/>
    </source>
</evidence>
<keyword evidence="3" id="KW-1003">Cell membrane</keyword>
<dbReference type="Proteomes" id="UP001500979">
    <property type="component" value="Unassembled WGS sequence"/>
</dbReference>
<evidence type="ECO:0000256" key="2">
    <source>
        <dbReference type="ARBA" id="ARBA00022448"/>
    </source>
</evidence>
<feature type="transmembrane region" description="Helical" evidence="8">
    <location>
        <begin position="200"/>
        <end position="223"/>
    </location>
</feature>
<dbReference type="SUPFAM" id="SSF103473">
    <property type="entry name" value="MFS general substrate transporter"/>
    <property type="match status" value="1"/>
</dbReference>
<evidence type="ECO:0000256" key="8">
    <source>
        <dbReference type="SAM" id="Phobius"/>
    </source>
</evidence>
<dbReference type="PANTHER" id="PTHR23517">
    <property type="entry name" value="RESISTANCE PROTEIN MDTM, PUTATIVE-RELATED-RELATED"/>
    <property type="match status" value="1"/>
</dbReference>
<comment type="caution">
    <text evidence="9">The sequence shown here is derived from an EMBL/GenBank/DDBJ whole genome shotgun (WGS) entry which is preliminary data.</text>
</comment>
<keyword evidence="6 8" id="KW-0472">Membrane</keyword>
<sequence length="441" mass="44899">MKSSWFRAAFLLTAAGWGANQFSSLLTAYGIHLGLSPTTVTSLFAVYVAGLLPGLLLGGPVADRLGRRPVAFGAIGISAVGTAALMLGPAGTPWLFAGRLLTGLSTGAALAAGSAWVKELSADLGSGARRAGLLLSAGFSASGLVSAAIAQWLPHPMVTAYIPHLVLCAGAFALAASVPETRPVPVASAPRASGIRDPRFRWLVVPVAPWVFLAPSVGFGVLPGLVDGGLTGFETIYAGIATAVTPGSGLLTQPLARRLAARRATAPAVAGLLTVAAGLALAVPAVLGSAPVTALAADLLLGGGYGMLVTYCLTEVGRIAPPSRLAWLTAVFWVLAYVGFCAPFAFALLTGIASPPVILAVTAALALLTCALVAGRSARDQADGDRQERRRADHVQRLGEPRVPQPVGDARGGEHDGQLPPGGQHQEDDREPDQLHGGVGR</sequence>
<feature type="transmembrane region" description="Helical" evidence="8">
    <location>
        <begin position="70"/>
        <end position="88"/>
    </location>
</feature>
<dbReference type="CDD" id="cd06174">
    <property type="entry name" value="MFS"/>
    <property type="match status" value="1"/>
</dbReference>
<evidence type="ECO:0000256" key="1">
    <source>
        <dbReference type="ARBA" id="ARBA00004651"/>
    </source>
</evidence>
<comment type="subcellular location">
    <subcellularLocation>
        <location evidence="1">Cell membrane</location>
        <topology evidence="1">Multi-pass membrane protein</topology>
    </subcellularLocation>
</comment>
<dbReference type="InterPro" id="IPR050171">
    <property type="entry name" value="MFS_Transporters"/>
</dbReference>
<evidence type="ECO:0000256" key="5">
    <source>
        <dbReference type="ARBA" id="ARBA00022989"/>
    </source>
</evidence>
<gene>
    <name evidence="9" type="ORF">GCM10010470_12580</name>
</gene>
<name>A0ABN3V9X1_9PSEU</name>
<dbReference type="PANTHER" id="PTHR23517:SF13">
    <property type="entry name" value="MAJOR FACILITATOR SUPERFAMILY MFS_1"/>
    <property type="match status" value="1"/>
</dbReference>
<feature type="transmembrane region" description="Helical" evidence="8">
    <location>
        <begin position="293"/>
        <end position="313"/>
    </location>
</feature>
<dbReference type="InterPro" id="IPR036259">
    <property type="entry name" value="MFS_trans_sf"/>
</dbReference>
<evidence type="ECO:0000256" key="6">
    <source>
        <dbReference type="ARBA" id="ARBA00023136"/>
    </source>
</evidence>
<feature type="transmembrane region" description="Helical" evidence="8">
    <location>
        <begin position="235"/>
        <end position="256"/>
    </location>
</feature>
<feature type="transmembrane region" description="Helical" evidence="8">
    <location>
        <begin position="133"/>
        <end position="154"/>
    </location>
</feature>